<keyword evidence="2 7" id="KW-0812">Transmembrane</keyword>
<keyword evidence="6" id="KW-0066">ATP synthesis</keyword>
<evidence type="ECO:0000256" key="5">
    <source>
        <dbReference type="ARBA" id="ARBA00023136"/>
    </source>
</evidence>
<protein>
    <submittedName>
        <fullName evidence="9">Atp8</fullName>
    </submittedName>
</protein>
<evidence type="ECO:0000256" key="3">
    <source>
        <dbReference type="ARBA" id="ARBA00022989"/>
    </source>
</evidence>
<evidence type="ECO:0000256" key="2">
    <source>
        <dbReference type="ARBA" id="ARBA00022692"/>
    </source>
</evidence>
<accession>A0A6M3WWK8</accession>
<geneLocation type="mitochondrion" evidence="9"/>
<dbReference type="InterPro" id="IPR003319">
    <property type="entry name" value="YMF19-like_N"/>
</dbReference>
<name>A0A6M3WWK8_9FLOR</name>
<evidence type="ECO:0000256" key="1">
    <source>
        <dbReference type="ARBA" id="ARBA00004325"/>
    </source>
</evidence>
<evidence type="ECO:0000256" key="6">
    <source>
        <dbReference type="ARBA" id="ARBA00023310"/>
    </source>
</evidence>
<dbReference type="Pfam" id="PF02326">
    <property type="entry name" value="YMF19"/>
    <property type="match status" value="1"/>
</dbReference>
<keyword evidence="4 9" id="KW-0496">Mitochondrion</keyword>
<keyword evidence="3 7" id="KW-1133">Transmembrane helix</keyword>
<feature type="transmembrane region" description="Helical" evidence="7">
    <location>
        <begin position="12"/>
        <end position="32"/>
    </location>
</feature>
<organism evidence="9">
    <name type="scientific">Pterocladiophila hemisphaerica</name>
    <dbReference type="NCBI Taxonomy" id="2712948"/>
    <lineage>
        <taxon>Eukaryota</taxon>
        <taxon>Rhodophyta</taxon>
        <taxon>Florideophyceae</taxon>
        <taxon>Rhodymeniophycidae</taxon>
        <taxon>Gracilariales</taxon>
        <taxon>Pterocladiophilaceae</taxon>
        <taxon>Pterocladiophila</taxon>
    </lineage>
</organism>
<comment type="subcellular location">
    <subcellularLocation>
        <location evidence="1">Mitochondrion membrane</location>
    </subcellularLocation>
</comment>
<proteinExistence type="predicted"/>
<gene>
    <name evidence="9" type="primary">atp8</name>
</gene>
<evidence type="ECO:0000313" key="9">
    <source>
        <dbReference type="EMBL" id="QJH88502.1"/>
    </source>
</evidence>
<dbReference type="EMBL" id="MT117919">
    <property type="protein sequence ID" value="QJH88502.1"/>
    <property type="molecule type" value="Genomic_DNA"/>
</dbReference>
<sequence>MPQLDRIIIFNFVFWFVLFYIFIYTMLYYIILPQLLKSMIIRSKILLNHKKEREDLWNQNINNIKQFYIFFTYKCLVIKTKLATTINSQKNLKKIIVDKQISYSIKNLFIYCNKHLCKSIIFYPKNK</sequence>
<evidence type="ECO:0000259" key="8">
    <source>
        <dbReference type="Pfam" id="PF02326"/>
    </source>
</evidence>
<evidence type="ECO:0000256" key="4">
    <source>
        <dbReference type="ARBA" id="ARBA00023128"/>
    </source>
</evidence>
<dbReference type="GO" id="GO:0006754">
    <property type="term" value="P:ATP biosynthetic process"/>
    <property type="evidence" value="ECO:0007669"/>
    <property type="project" value="UniProtKB-KW"/>
</dbReference>
<feature type="domain" description="ATP synthase YMF19-like N-terminal" evidence="8">
    <location>
        <begin position="2"/>
        <end position="59"/>
    </location>
</feature>
<dbReference type="GO" id="GO:0031966">
    <property type="term" value="C:mitochondrial membrane"/>
    <property type="evidence" value="ECO:0007669"/>
    <property type="project" value="UniProtKB-SubCell"/>
</dbReference>
<evidence type="ECO:0000256" key="7">
    <source>
        <dbReference type="SAM" id="Phobius"/>
    </source>
</evidence>
<dbReference type="AlphaFoldDB" id="A0A6M3WWK8"/>
<reference evidence="9" key="1">
    <citation type="journal article" date="2020" name="J. Phycol.">
        <title>The Organelle Genomes in the Photosynthetic Red Algal Parasite Pterocladiophila hemisphaerica (Florideophyceae, Rhodophyta) Have Elevated Substitution Rates and Extreme Gene Loss in the Plastid Genome.</title>
        <authorList>
            <person name="Preuss M."/>
            <person name="Verbruggen H."/>
            <person name="Zuccarello G.C."/>
        </authorList>
    </citation>
    <scope>NUCLEOTIDE SEQUENCE</scope>
</reference>
<keyword evidence="5 7" id="KW-0472">Membrane</keyword>